<dbReference type="Pfam" id="PF20478">
    <property type="entry name" value="P2RX7_C"/>
    <property type="match status" value="1"/>
</dbReference>
<feature type="domain" description="P2X purinoreceptor 7 intracellular" evidence="1">
    <location>
        <begin position="35"/>
        <end position="182"/>
    </location>
</feature>
<evidence type="ECO:0000313" key="2">
    <source>
        <dbReference type="EnsemblMetazoa" id="G34045.1:cds"/>
    </source>
</evidence>
<dbReference type="OrthoDB" id="5798249at2759"/>
<dbReference type="AlphaFoldDB" id="A0A8W8MH10"/>
<reference evidence="2" key="1">
    <citation type="submission" date="2022-08" db="UniProtKB">
        <authorList>
            <consortium name="EnsemblMetazoa"/>
        </authorList>
    </citation>
    <scope>IDENTIFICATION</scope>
    <source>
        <strain evidence="2">05x7-T-G4-1.051#20</strain>
    </source>
</reference>
<organism evidence="2 3">
    <name type="scientific">Magallana gigas</name>
    <name type="common">Pacific oyster</name>
    <name type="synonym">Crassostrea gigas</name>
    <dbReference type="NCBI Taxonomy" id="29159"/>
    <lineage>
        <taxon>Eukaryota</taxon>
        <taxon>Metazoa</taxon>
        <taxon>Spiralia</taxon>
        <taxon>Lophotrochozoa</taxon>
        <taxon>Mollusca</taxon>
        <taxon>Bivalvia</taxon>
        <taxon>Autobranchia</taxon>
        <taxon>Pteriomorphia</taxon>
        <taxon>Ostreida</taxon>
        <taxon>Ostreoidea</taxon>
        <taxon>Ostreidae</taxon>
        <taxon>Magallana</taxon>
    </lineage>
</organism>
<protein>
    <recommendedName>
        <fullName evidence="1">P2X purinoreceptor 7 intracellular domain-containing protein</fullName>
    </recommendedName>
</protein>
<name>A0A8W8MH10_MAGGI</name>
<dbReference type="EnsemblMetazoa" id="G34045.1">
    <property type="protein sequence ID" value="G34045.1:cds"/>
    <property type="gene ID" value="G34045"/>
</dbReference>
<dbReference type="InterPro" id="IPR046815">
    <property type="entry name" value="P2RX7_C"/>
</dbReference>
<accession>A0A8W8MH10</accession>
<dbReference type="Proteomes" id="UP000005408">
    <property type="component" value="Unassembled WGS sequence"/>
</dbReference>
<evidence type="ECO:0000259" key="1">
    <source>
        <dbReference type="Pfam" id="PF20478"/>
    </source>
</evidence>
<dbReference type="PANTHER" id="PTHR36981">
    <property type="entry name" value="ZGC:195170"/>
    <property type="match status" value="1"/>
</dbReference>
<dbReference type="PANTHER" id="PTHR36981:SF1">
    <property type="entry name" value="P2X PURINORECEPTOR 7 INTRACELLULAR DOMAIN-CONTAINING PROTEIN"/>
    <property type="match status" value="1"/>
</dbReference>
<evidence type="ECO:0000313" key="3">
    <source>
        <dbReference type="Proteomes" id="UP000005408"/>
    </source>
</evidence>
<dbReference type="OMA" id="MRVENTR"/>
<sequence length="186" mass="21821">MDEECTETVCSAPDDIRPYNFEPLIRNRDQLNVSDSESSEIEFEEENVGNQGNTRTDNLAWCDCENCVMMEKEEECLCCHELAQVIENIDSRNLKCITHHEGFQGNCLNVDVLEVSLYEFVERDGPIDDNEPIHELYRYLAYRRFTRWIWHILGKNRRKVIPACAVKTIRDTFPSESYVGFKYPRP</sequence>
<proteinExistence type="predicted"/>
<keyword evidence="3" id="KW-1185">Reference proteome</keyword>